<dbReference type="PROSITE" id="PS51189">
    <property type="entry name" value="FAT"/>
    <property type="match status" value="1"/>
</dbReference>
<comment type="subcellular location">
    <subcellularLocation>
        <location evidence="1">Nucleus</location>
    </subcellularLocation>
</comment>
<feature type="domain" description="FAT" evidence="10">
    <location>
        <begin position="1643"/>
        <end position="1968"/>
    </location>
</feature>
<evidence type="ECO:0000256" key="6">
    <source>
        <dbReference type="ARBA" id="ARBA00022763"/>
    </source>
</evidence>
<dbReference type="GO" id="GO:0004674">
    <property type="term" value="F:protein serine/threonine kinase activity"/>
    <property type="evidence" value="ECO:0007669"/>
    <property type="project" value="UniProtKB-KW"/>
</dbReference>
<dbReference type="InterPro" id="IPR016024">
    <property type="entry name" value="ARM-type_fold"/>
</dbReference>
<dbReference type="InterPro" id="IPR014009">
    <property type="entry name" value="PIK_FAT"/>
</dbReference>
<dbReference type="InterPro" id="IPR056803">
    <property type="entry name" value="ATR-like_N-HEAT"/>
</dbReference>
<dbReference type="InterPro" id="IPR011990">
    <property type="entry name" value="TPR-like_helical_dom_sf"/>
</dbReference>
<dbReference type="Proteomes" id="UP000694388">
    <property type="component" value="Unplaced"/>
</dbReference>
<dbReference type="EC" id="2.7.11.1" evidence="2"/>
<evidence type="ECO:0000313" key="12">
    <source>
        <dbReference type="Proteomes" id="UP000694388"/>
    </source>
</evidence>
<evidence type="ECO:0000256" key="1">
    <source>
        <dbReference type="ARBA" id="ARBA00004123"/>
    </source>
</evidence>
<protein>
    <recommendedName>
        <fullName evidence="2">non-specific serine/threonine protein kinase</fullName>
        <ecNumber evidence="2">2.7.11.1</ecNumber>
    </recommendedName>
</protein>
<dbReference type="Gene3D" id="1.25.10.10">
    <property type="entry name" value="Leucine-rich Repeat Variant"/>
    <property type="match status" value="1"/>
</dbReference>
<evidence type="ECO:0000256" key="8">
    <source>
        <dbReference type="ARBA" id="ARBA00022840"/>
    </source>
</evidence>
<keyword evidence="9" id="KW-0539">Nucleus</keyword>
<dbReference type="SUPFAM" id="SSF48371">
    <property type="entry name" value="ARM repeat"/>
    <property type="match status" value="1"/>
</dbReference>
<dbReference type="InterPro" id="IPR011989">
    <property type="entry name" value="ARM-like"/>
</dbReference>
<proteinExistence type="predicted"/>
<dbReference type="InterPro" id="IPR056802">
    <property type="entry name" value="ATR-like_M-HEAT"/>
</dbReference>
<dbReference type="InterPro" id="IPR012993">
    <property type="entry name" value="UME"/>
</dbReference>
<keyword evidence="7" id="KW-0418">Kinase</keyword>
<keyword evidence="5" id="KW-0547">Nucleotide-binding</keyword>
<reference evidence="11" key="1">
    <citation type="submission" date="2025-08" db="UniProtKB">
        <authorList>
            <consortium name="Ensembl"/>
        </authorList>
    </citation>
    <scope>IDENTIFICATION</scope>
</reference>
<evidence type="ECO:0000256" key="3">
    <source>
        <dbReference type="ARBA" id="ARBA00022527"/>
    </source>
</evidence>
<evidence type="ECO:0000256" key="5">
    <source>
        <dbReference type="ARBA" id="ARBA00022741"/>
    </source>
</evidence>
<dbReference type="Pfam" id="PF08064">
    <property type="entry name" value="UME"/>
    <property type="match status" value="1"/>
</dbReference>
<organism evidence="11 12">
    <name type="scientific">Eptatretus burgeri</name>
    <name type="common">Inshore hagfish</name>
    <dbReference type="NCBI Taxonomy" id="7764"/>
    <lineage>
        <taxon>Eukaryota</taxon>
        <taxon>Metazoa</taxon>
        <taxon>Chordata</taxon>
        <taxon>Craniata</taxon>
        <taxon>Vertebrata</taxon>
        <taxon>Cyclostomata</taxon>
        <taxon>Myxini</taxon>
        <taxon>Myxiniformes</taxon>
        <taxon>Myxinidae</taxon>
        <taxon>Eptatretinae</taxon>
        <taxon>Eptatretus</taxon>
    </lineage>
</organism>
<dbReference type="SMART" id="SM00802">
    <property type="entry name" value="UME"/>
    <property type="match status" value="1"/>
</dbReference>
<dbReference type="GO" id="GO:0005524">
    <property type="term" value="F:ATP binding"/>
    <property type="evidence" value="ECO:0007669"/>
    <property type="project" value="UniProtKB-KW"/>
</dbReference>
<dbReference type="Pfam" id="PF25030">
    <property type="entry name" value="M-HEAT_ATR"/>
    <property type="match status" value="1"/>
</dbReference>
<dbReference type="Ensembl" id="ENSEBUT00000027650.1">
    <property type="protein sequence ID" value="ENSEBUP00000027074.1"/>
    <property type="gene ID" value="ENSEBUG00000016635.1"/>
</dbReference>
<dbReference type="InterPro" id="IPR003151">
    <property type="entry name" value="PIK-rel_kinase_FAT"/>
</dbReference>
<name>A0A8C4R8U8_EPTBU</name>
<keyword evidence="3" id="KW-0723">Serine/threonine-protein kinase</keyword>
<keyword evidence="4" id="KW-0808">Transferase</keyword>
<dbReference type="Pfam" id="PF25032">
    <property type="entry name" value="N-HEAT_ATR"/>
    <property type="match status" value="1"/>
</dbReference>
<dbReference type="Pfam" id="PF02259">
    <property type="entry name" value="FAT"/>
    <property type="match status" value="1"/>
</dbReference>
<evidence type="ECO:0000256" key="7">
    <source>
        <dbReference type="ARBA" id="ARBA00022777"/>
    </source>
</evidence>
<keyword evidence="6" id="KW-0227">DNA damage</keyword>
<dbReference type="GeneTree" id="ENSGT00940000155714"/>
<evidence type="ECO:0000259" key="10">
    <source>
        <dbReference type="PROSITE" id="PS51189"/>
    </source>
</evidence>
<keyword evidence="12" id="KW-1185">Reference proteome</keyword>
<evidence type="ECO:0000256" key="9">
    <source>
        <dbReference type="ARBA" id="ARBA00023242"/>
    </source>
</evidence>
<dbReference type="GO" id="GO:0006974">
    <property type="term" value="P:DNA damage response"/>
    <property type="evidence" value="ECO:0007669"/>
    <property type="project" value="UniProtKB-KW"/>
</dbReference>
<dbReference type="GO" id="GO:0005634">
    <property type="term" value="C:nucleus"/>
    <property type="evidence" value="ECO:0007669"/>
    <property type="project" value="UniProtKB-SubCell"/>
</dbReference>
<accession>A0A8C4R8U8</accession>
<dbReference type="SUPFAM" id="SSF48452">
    <property type="entry name" value="TPR-like"/>
    <property type="match status" value="1"/>
</dbReference>
<evidence type="ECO:0000256" key="4">
    <source>
        <dbReference type="ARBA" id="ARBA00022679"/>
    </source>
</evidence>
<evidence type="ECO:0000256" key="2">
    <source>
        <dbReference type="ARBA" id="ARBA00012513"/>
    </source>
</evidence>
<sequence>MEAKMNAGDCELMKIIPAVRELKRVSPDQYGDVVHTPRRILCQYINRFLGNVNNVIHELALEGRSRPSCATLLKFIQHSLDSFPVMFVLSSEKASDSCWSFCSWLCARLLRVLAEPNCSSLHDRICRLLADLLGLVNVQNAFLFRRFSRELFRLLWELIEIKAGLLDRCSEKECNKCDATLKSFSTQLIEDAAYLTPTKIELTSLYHVEQLQLCVTRTLELLMAECLYLNNAFFNELWLIVVRNLYTSLSPLKVATMKLCMTLLDAGGLPDDASTTYLLQGLMNVVVLMWQSSELRGDLLEPCRRLLLAVLSKLRLDLKHNARISLLEYLVDGTKGFHAFHGLQHTDFFHLVLDLTYEVAACVVSSGKADIQGVEVQVLLYALCSPLVEMIGTTPTQTKDFVSCLGLALREELLQWAKRQDSLAGKPAPIAKIDDPACSTIDRKGTAMADGSLPLLSSILKRLDRLMSGIEQCDVPGRLEVGNLCDGLTVIFRVLAMICGDVAFWTDCRTLSKSSCNACLEMLCPSQAFLSRLMHSTGHRLYNLSPGERTHEDLLTLVGLADALLCIHNHRCLLSLENMELLKDLLILPWSLESMEPVASSSTNAALCSTAGKIQHLGFLLTRHGAFSPTLLAHCASLLAILPCTREEALMRLHLMKVAAQNQHEVVRIAAVEALTQLLMQLGPTYNDQVIDIVVTRIRDPSPQVREKLAACLGKFACLLANSGVLVYCGRHEGDDYESRKNLSGLLCCRFIVRTNPTYIEKASLAPGVFLPFLSLLEKDQPLPVKLALISSMRELFRHVKLDPEEPDTVLTITSWLDLLHDPNRVVSLEFCSRLDVLASVFEPRDDIENKCHKLLITRFTEASAEARGASVEVQEAMLKTVVLVARVLNYREVTLCALLSILDCLLSRNRAIISAAFFQTRIFATVLGLVPSALFLQYKKPLCQFLVEFFTATNVIKALFFDLLSEVANAFDFPSLTIFLDKTIPHLLTYLATKASSEAEKLTDLLADALHENTPAMLLSSFKYIFPHLVYCCPKLELEKALNYVEKQTKVELRSLLRQDFQALHNELLLHLGESYQKVFIGLSILSEASVRGFKIVSSEQMADYLQPLLMGVLAFFNVQLLQTSISIEEKRRALCSLVALMKLMGSRYVTEMRVKMLTTLKTALMYKDHFPELCCRAWEQFVRCLEPSCLGHLLSQIIVAVLPLMPLQPATVTRIFVYMIVENRASVHEHLHEAHLLPEHPDLQPVLDVLQEYKQVTSSLTMKVFVIFRFIWRSFVDNCLESALQSTSGNLVAGLQQSIQVVCHEHVEVRICALVHLRKILCTNQDAVLRLCAESDAVEPVIAHLVAVLLEGCRDADPGARILFGECLGELGAIDPGRLDLTAIGRQHHHAATFVANVDVQNFANELLTKVTRAFLATADNVRVQDCAAYAMQELLHIYKCKEGSTNEKGNKLWASLPDHVCEVLKPHLQARYRNSAPSHKWDLLKKPIFQNGVETFNEWVCTWAGYLITKVRQQPAQAVFAACAMIVRYDVTLTLFLLPHILVHALIDGVTNEADEVFAEVMAVLMQEDVQDSRPGIVMSDRSQMSAQTVFSVLDHLTQWTRHILHSQQKPGKGSGSLAVEKSPEYLRVNEFMNRIPQRRLAVASYCCQAYTRSLMHFEIFLQQDGTDIQQHLGFLQTLYMAMDEADGVAGVTAMRRGDPTLDEQTLEHESIGQLRDATACYERAIQLEPSKISHRRGLLSCLLQLGELSTAFSVVNGILATKPEWSAMLDSYRVEAAWKLARWDDLESCLTNDLQSEGWNMSIGRLLLSAKQHDRDSFQRLLQTVRAEQMVPLSAASLEHNAYQRVYENVVKMHMLCELEHTVLGMLDEKKQNFHWQARLDVTQNSFRVREPILELRRALLGLSGEQAELRSTVGECWLQSARMARKAGYHQTAYNALLNAQAARLAGLALEKAKGLWSQVTFA</sequence>
<reference evidence="11" key="2">
    <citation type="submission" date="2025-09" db="UniProtKB">
        <authorList>
            <consortium name="Ensembl"/>
        </authorList>
    </citation>
    <scope>IDENTIFICATION</scope>
</reference>
<evidence type="ECO:0000313" key="11">
    <source>
        <dbReference type="Ensembl" id="ENSEBUP00000027074.1"/>
    </source>
</evidence>
<keyword evidence="8" id="KW-0067">ATP-binding</keyword>